<organism evidence="2 3">
    <name type="scientific">Sphingobium nicotianae</name>
    <dbReference type="NCBI Taxonomy" id="2782607"/>
    <lineage>
        <taxon>Bacteria</taxon>
        <taxon>Pseudomonadati</taxon>
        <taxon>Pseudomonadota</taxon>
        <taxon>Alphaproteobacteria</taxon>
        <taxon>Sphingomonadales</taxon>
        <taxon>Sphingomonadaceae</taxon>
        <taxon>Sphingobium</taxon>
    </lineage>
</organism>
<dbReference type="InterPro" id="IPR029045">
    <property type="entry name" value="ClpP/crotonase-like_dom_sf"/>
</dbReference>
<dbReference type="InterPro" id="IPR001753">
    <property type="entry name" value="Enoyl-CoA_hydra/iso"/>
</dbReference>
<dbReference type="Proteomes" id="UP001138757">
    <property type="component" value="Unassembled WGS sequence"/>
</dbReference>
<evidence type="ECO:0000313" key="3">
    <source>
        <dbReference type="Proteomes" id="UP001138757"/>
    </source>
</evidence>
<reference evidence="2" key="1">
    <citation type="submission" date="2021-05" db="EMBL/GenBank/DDBJ databases">
        <title>Genome of Sphingobium sp. strain.</title>
        <authorList>
            <person name="Fan R."/>
        </authorList>
    </citation>
    <scope>NUCLEOTIDE SEQUENCE</scope>
    <source>
        <strain evidence="2">H33</strain>
    </source>
</reference>
<dbReference type="Pfam" id="PF00378">
    <property type="entry name" value="ECH_1"/>
    <property type="match status" value="1"/>
</dbReference>
<dbReference type="PANTHER" id="PTHR43802">
    <property type="entry name" value="ENOYL-COA HYDRATASE"/>
    <property type="match status" value="1"/>
</dbReference>
<evidence type="ECO:0000256" key="1">
    <source>
        <dbReference type="ARBA" id="ARBA00005254"/>
    </source>
</evidence>
<comment type="similarity">
    <text evidence="1">Belongs to the enoyl-CoA hydratase/isomerase family.</text>
</comment>
<dbReference type="EMBL" id="JAHGAW010000010">
    <property type="protein sequence ID" value="MBT2188283.1"/>
    <property type="molecule type" value="Genomic_DNA"/>
</dbReference>
<dbReference type="CDD" id="cd06558">
    <property type="entry name" value="crotonase-like"/>
    <property type="match status" value="1"/>
</dbReference>
<dbReference type="PANTHER" id="PTHR43802:SF1">
    <property type="entry name" value="IP11341P-RELATED"/>
    <property type="match status" value="1"/>
</dbReference>
<dbReference type="Gene3D" id="3.90.226.10">
    <property type="entry name" value="2-enoyl-CoA Hydratase, Chain A, domain 1"/>
    <property type="match status" value="1"/>
</dbReference>
<dbReference type="GO" id="GO:0003824">
    <property type="term" value="F:catalytic activity"/>
    <property type="evidence" value="ECO:0007669"/>
    <property type="project" value="UniProtKB-ARBA"/>
</dbReference>
<name>A0A9X1DEW9_9SPHN</name>
<dbReference type="SUPFAM" id="SSF52096">
    <property type="entry name" value="ClpP/crotonase"/>
    <property type="match status" value="1"/>
</dbReference>
<gene>
    <name evidence="2" type="ORF">KK488_15105</name>
</gene>
<evidence type="ECO:0000313" key="2">
    <source>
        <dbReference type="EMBL" id="MBT2188283.1"/>
    </source>
</evidence>
<protein>
    <submittedName>
        <fullName evidence="2">Enoyl-CoA hydratase/isomerase family protein</fullName>
    </submittedName>
</protein>
<comment type="caution">
    <text evidence="2">The sequence shown here is derived from an EMBL/GenBank/DDBJ whole genome shotgun (WGS) entry which is preliminary data.</text>
</comment>
<sequence length="251" mass="27819">MEGPVCVITLNRPERDNLIDQESQRELAAAWLAFRADDRLRVAIFTATGDTVFCGGADTASYRREPPSAYLRRDEGIRTYTAKQNRCWKPVIAAINGFVVGPGLHFLLDADICISVPDATFCDMHMHRSGAVPVIEPIEMARKVPQEAVSRMFLLGPYEPITAQRALDLGLISEIIPRGRLMARALELADHIAQADMHLTTAFIESFYKARELGVSEAINRGLIIRQATGYQPARFAGRPIRDLLKAGGKE</sequence>
<keyword evidence="3" id="KW-1185">Reference proteome</keyword>
<accession>A0A9X1DEW9</accession>
<proteinExistence type="inferred from homology"/>
<dbReference type="AlphaFoldDB" id="A0A9X1DEW9"/>
<dbReference type="RefSeq" id="WP_214624541.1">
    <property type="nucleotide sequence ID" value="NZ_JAHGAW010000010.1"/>
</dbReference>